<proteinExistence type="predicted"/>
<dbReference type="GeneID" id="87843716"/>
<feature type="signal peptide" evidence="1">
    <location>
        <begin position="1"/>
        <end position="23"/>
    </location>
</feature>
<evidence type="ECO:0000256" key="1">
    <source>
        <dbReference type="SAM" id="SignalP"/>
    </source>
</evidence>
<feature type="chain" id="PRO_5042150347" evidence="1">
    <location>
        <begin position="24"/>
        <end position="346"/>
    </location>
</feature>
<accession>A0AAE0HC86</accession>
<comment type="caution">
    <text evidence="2">The sequence shown here is derived from an EMBL/GenBank/DDBJ whole genome shotgun (WGS) entry which is preliminary data.</text>
</comment>
<keyword evidence="3" id="KW-1185">Reference proteome</keyword>
<evidence type="ECO:0000313" key="2">
    <source>
        <dbReference type="EMBL" id="KAK3292941.1"/>
    </source>
</evidence>
<keyword evidence="1" id="KW-0732">Signal</keyword>
<reference evidence="2" key="1">
    <citation type="journal article" date="2023" name="Mol. Phylogenet. Evol.">
        <title>Genome-scale phylogeny and comparative genomics of the fungal order Sordariales.</title>
        <authorList>
            <person name="Hensen N."/>
            <person name="Bonometti L."/>
            <person name="Westerberg I."/>
            <person name="Brannstrom I.O."/>
            <person name="Guillou S."/>
            <person name="Cros-Aarteil S."/>
            <person name="Calhoun S."/>
            <person name="Haridas S."/>
            <person name="Kuo A."/>
            <person name="Mondo S."/>
            <person name="Pangilinan J."/>
            <person name="Riley R."/>
            <person name="LaButti K."/>
            <person name="Andreopoulos B."/>
            <person name="Lipzen A."/>
            <person name="Chen C."/>
            <person name="Yan M."/>
            <person name="Daum C."/>
            <person name="Ng V."/>
            <person name="Clum A."/>
            <person name="Steindorff A."/>
            <person name="Ohm R.A."/>
            <person name="Martin F."/>
            <person name="Silar P."/>
            <person name="Natvig D.O."/>
            <person name="Lalanne C."/>
            <person name="Gautier V."/>
            <person name="Ament-Velasquez S.L."/>
            <person name="Kruys A."/>
            <person name="Hutchinson M.I."/>
            <person name="Powell A.J."/>
            <person name="Barry K."/>
            <person name="Miller A.N."/>
            <person name="Grigoriev I.V."/>
            <person name="Debuchy R."/>
            <person name="Gladieux P."/>
            <person name="Hiltunen Thoren M."/>
            <person name="Johannesson H."/>
        </authorList>
    </citation>
    <scope>NUCLEOTIDE SEQUENCE</scope>
    <source>
        <strain evidence="2">CBS 168.71</strain>
    </source>
</reference>
<sequence length="346" mass="37141">MAGQQFSGFLAFLAIANLPLTAGYSRGFGGYGDSSGRVGPWDANSTNFLEAVAASNATGVYKIPGYDVSKPYPGEPMDGWRLRLALLDMSQAAYSPSLNNRDPFVGYSLTIEAPPALLKTDADDGTKVVDTDPSWGMCMWHFGHPNQLRKERYNNLDNKPLAADGSCRGFLSDACIAALEKATEDEYEIASSANATRGGHGSLATCSRMGTPDECGGGYGPGGASPVSVPADAGVPVRFLNGSVTTSDGWEFEHTVHYNSTEDLREYWDSSVLNYWVIVTAMVNATMDPDRSDRSGPGLSRVHCVAPNGEGTGVTLFQHYGSCLPRPQLLFLGFRAPTLSKWLRPE</sequence>
<gene>
    <name evidence="2" type="ORF">B0H64DRAFT_444253</name>
</gene>
<protein>
    <submittedName>
        <fullName evidence="2">Uncharacterized protein</fullName>
    </submittedName>
</protein>
<dbReference type="RefSeq" id="XP_062656455.1">
    <property type="nucleotide sequence ID" value="XM_062806768.1"/>
</dbReference>
<dbReference type="AlphaFoldDB" id="A0AAE0HC86"/>
<reference evidence="2" key="2">
    <citation type="submission" date="2023-06" db="EMBL/GenBank/DDBJ databases">
        <authorList>
            <consortium name="Lawrence Berkeley National Laboratory"/>
            <person name="Haridas S."/>
            <person name="Hensen N."/>
            <person name="Bonometti L."/>
            <person name="Westerberg I."/>
            <person name="Brannstrom I.O."/>
            <person name="Guillou S."/>
            <person name="Cros-Aarteil S."/>
            <person name="Calhoun S."/>
            <person name="Kuo A."/>
            <person name="Mondo S."/>
            <person name="Pangilinan J."/>
            <person name="Riley R."/>
            <person name="Labutti K."/>
            <person name="Andreopoulos B."/>
            <person name="Lipzen A."/>
            <person name="Chen C."/>
            <person name="Yanf M."/>
            <person name="Daum C."/>
            <person name="Ng V."/>
            <person name="Clum A."/>
            <person name="Steindorff A."/>
            <person name="Ohm R."/>
            <person name="Martin F."/>
            <person name="Silar P."/>
            <person name="Natvig D."/>
            <person name="Lalanne C."/>
            <person name="Gautier V."/>
            <person name="Ament-Velasquez S.L."/>
            <person name="Kruys A."/>
            <person name="Hutchinson M.I."/>
            <person name="Powell A.J."/>
            <person name="Barry K."/>
            <person name="Miller A.N."/>
            <person name="Grigoriev I.V."/>
            <person name="Debuchy R."/>
            <person name="Gladieux P."/>
            <person name="Thoren M.H."/>
            <person name="Johannesson H."/>
        </authorList>
    </citation>
    <scope>NUCLEOTIDE SEQUENCE</scope>
    <source>
        <strain evidence="2">CBS 168.71</strain>
    </source>
</reference>
<dbReference type="EMBL" id="JAUEPN010000006">
    <property type="protein sequence ID" value="KAK3292941.1"/>
    <property type="molecule type" value="Genomic_DNA"/>
</dbReference>
<dbReference type="Proteomes" id="UP001278766">
    <property type="component" value="Unassembled WGS sequence"/>
</dbReference>
<name>A0AAE0HC86_9PEZI</name>
<evidence type="ECO:0000313" key="3">
    <source>
        <dbReference type="Proteomes" id="UP001278766"/>
    </source>
</evidence>
<organism evidence="2 3">
    <name type="scientific">Chaetomium fimeti</name>
    <dbReference type="NCBI Taxonomy" id="1854472"/>
    <lineage>
        <taxon>Eukaryota</taxon>
        <taxon>Fungi</taxon>
        <taxon>Dikarya</taxon>
        <taxon>Ascomycota</taxon>
        <taxon>Pezizomycotina</taxon>
        <taxon>Sordariomycetes</taxon>
        <taxon>Sordariomycetidae</taxon>
        <taxon>Sordariales</taxon>
        <taxon>Chaetomiaceae</taxon>
        <taxon>Chaetomium</taxon>
    </lineage>
</organism>